<dbReference type="PROSITE" id="PS50943">
    <property type="entry name" value="HTH_CROC1"/>
    <property type="match status" value="1"/>
</dbReference>
<evidence type="ECO:0000259" key="1">
    <source>
        <dbReference type="PROSITE" id="PS50943"/>
    </source>
</evidence>
<evidence type="ECO:0000313" key="3">
    <source>
        <dbReference type="Proteomes" id="UP000542742"/>
    </source>
</evidence>
<accession>A0A7W7G2X9</accession>
<dbReference type="RefSeq" id="WP_184950874.1">
    <property type="nucleotide sequence ID" value="NZ_BOMC01000001.1"/>
</dbReference>
<proteinExistence type="predicted"/>
<protein>
    <submittedName>
        <fullName evidence="2">Transcriptional regulator with XRE-family HTH domain</fullName>
    </submittedName>
</protein>
<organism evidence="2 3">
    <name type="scientific">Paractinoplanes abujensis</name>
    <dbReference type="NCBI Taxonomy" id="882441"/>
    <lineage>
        <taxon>Bacteria</taxon>
        <taxon>Bacillati</taxon>
        <taxon>Actinomycetota</taxon>
        <taxon>Actinomycetes</taxon>
        <taxon>Micromonosporales</taxon>
        <taxon>Micromonosporaceae</taxon>
        <taxon>Paractinoplanes</taxon>
    </lineage>
</organism>
<dbReference type="InterPro" id="IPR001387">
    <property type="entry name" value="Cro/C1-type_HTH"/>
</dbReference>
<dbReference type="Pfam" id="PF01381">
    <property type="entry name" value="HTH_3"/>
    <property type="match status" value="1"/>
</dbReference>
<dbReference type="Proteomes" id="UP000542742">
    <property type="component" value="Unassembled WGS sequence"/>
</dbReference>
<dbReference type="EMBL" id="JACHMF010000001">
    <property type="protein sequence ID" value="MBB4692111.1"/>
    <property type="molecule type" value="Genomic_DNA"/>
</dbReference>
<gene>
    <name evidence="2" type="ORF">BKA14_002259</name>
</gene>
<dbReference type="SMART" id="SM00530">
    <property type="entry name" value="HTH_XRE"/>
    <property type="match status" value="1"/>
</dbReference>
<feature type="domain" description="HTH cro/C1-type" evidence="1">
    <location>
        <begin position="10"/>
        <end position="64"/>
    </location>
</feature>
<dbReference type="CDD" id="cd00093">
    <property type="entry name" value="HTH_XRE"/>
    <property type="match status" value="1"/>
</dbReference>
<dbReference type="Gene3D" id="1.10.260.40">
    <property type="entry name" value="lambda repressor-like DNA-binding domains"/>
    <property type="match status" value="1"/>
</dbReference>
<keyword evidence="3" id="KW-1185">Reference proteome</keyword>
<name>A0A7W7G2X9_9ACTN</name>
<comment type="caution">
    <text evidence="2">The sequence shown here is derived from an EMBL/GenBank/DDBJ whole genome shotgun (WGS) entry which is preliminary data.</text>
</comment>
<dbReference type="InterPro" id="IPR010982">
    <property type="entry name" value="Lambda_DNA-bd_dom_sf"/>
</dbReference>
<sequence length="103" mass="11194">MEIEELGVMFKRKRVADGRTIASVAAQAGLSVPYIANLENGRGNPTLAAVNRLAETLGLRLLVVEADESPASRLLEIMADLKGRPLTDRDRHRIQDVTSLITG</sequence>
<dbReference type="GO" id="GO:0003677">
    <property type="term" value="F:DNA binding"/>
    <property type="evidence" value="ECO:0007669"/>
    <property type="project" value="InterPro"/>
</dbReference>
<evidence type="ECO:0000313" key="2">
    <source>
        <dbReference type="EMBL" id="MBB4692111.1"/>
    </source>
</evidence>
<reference evidence="2 3" key="1">
    <citation type="submission" date="2020-08" db="EMBL/GenBank/DDBJ databases">
        <title>Sequencing the genomes of 1000 actinobacteria strains.</title>
        <authorList>
            <person name="Klenk H.-P."/>
        </authorList>
    </citation>
    <scope>NUCLEOTIDE SEQUENCE [LARGE SCALE GENOMIC DNA]</scope>
    <source>
        <strain evidence="2 3">DSM 45518</strain>
    </source>
</reference>
<dbReference type="SUPFAM" id="SSF47413">
    <property type="entry name" value="lambda repressor-like DNA-binding domains"/>
    <property type="match status" value="1"/>
</dbReference>
<dbReference type="AlphaFoldDB" id="A0A7W7G2X9"/>